<dbReference type="Pfam" id="PF16277">
    <property type="entry name" value="DUF4926"/>
    <property type="match status" value="1"/>
</dbReference>
<dbReference type="Proteomes" id="UP001302494">
    <property type="component" value="Chromosome"/>
</dbReference>
<keyword evidence="2" id="KW-1185">Reference proteome</keyword>
<gene>
    <name evidence="1" type="ORF">PQG83_06360</name>
</gene>
<dbReference type="KEGG" id="nneo:PQG83_06360"/>
<dbReference type="RefSeq" id="WP_312747931.1">
    <property type="nucleotide sequence ID" value="NZ_CP116968.1"/>
</dbReference>
<reference evidence="1 2" key="1">
    <citation type="submission" date="2023-01" db="EMBL/GenBank/DDBJ databases">
        <title>Cultivation and genomic characterization of new, ubiquitous marine nitrite-oxidizing bacteria from the Nitrospirales.</title>
        <authorList>
            <person name="Mueller A.J."/>
            <person name="Daebeler A."/>
            <person name="Herbold C.W."/>
            <person name="Kirkegaard R.H."/>
            <person name="Daims H."/>
        </authorList>
    </citation>
    <scope>NUCLEOTIDE SEQUENCE [LARGE SCALE GENOMIC DNA]</scope>
    <source>
        <strain evidence="1 2">DK</strain>
    </source>
</reference>
<sequence>MIKEHDRVVLAVDVPSEGLVAGDVGTIVHVFRDNQAYEVEFATLEGKTAAVVTLEVLQVRPVGKREITHARELASR</sequence>
<evidence type="ECO:0000313" key="1">
    <source>
        <dbReference type="EMBL" id="WNM63374.1"/>
    </source>
</evidence>
<protein>
    <submittedName>
        <fullName evidence="1">DUF4926 domain-containing protein</fullName>
    </submittedName>
</protein>
<evidence type="ECO:0000313" key="2">
    <source>
        <dbReference type="Proteomes" id="UP001302494"/>
    </source>
</evidence>
<dbReference type="EMBL" id="CP116968">
    <property type="protein sequence ID" value="WNM63374.1"/>
    <property type="molecule type" value="Genomic_DNA"/>
</dbReference>
<proteinExistence type="predicted"/>
<name>A0AA96K4I1_9BACT</name>
<accession>A0AA96K4I1</accession>
<dbReference type="InterPro" id="IPR032568">
    <property type="entry name" value="DUF4926"/>
</dbReference>
<organism evidence="1 2">
    <name type="scientific">Candidatus Nitrospira neomarina</name>
    <dbReference type="NCBI Taxonomy" id="3020899"/>
    <lineage>
        <taxon>Bacteria</taxon>
        <taxon>Pseudomonadati</taxon>
        <taxon>Nitrospirota</taxon>
        <taxon>Nitrospiria</taxon>
        <taxon>Nitrospirales</taxon>
        <taxon>Nitrospiraceae</taxon>
        <taxon>Nitrospira</taxon>
    </lineage>
</organism>
<dbReference type="AlphaFoldDB" id="A0AA96K4I1"/>